<dbReference type="NCBIfam" id="NF007691">
    <property type="entry name" value="PRK10369.1"/>
    <property type="match status" value="1"/>
</dbReference>
<gene>
    <name evidence="14" type="ORF">WH96_09015</name>
</gene>
<dbReference type="InterPro" id="IPR002541">
    <property type="entry name" value="Cyt_c_assembly"/>
</dbReference>
<feature type="transmembrane region" description="Helical" evidence="11">
    <location>
        <begin position="175"/>
        <end position="195"/>
    </location>
</feature>
<dbReference type="PRINTS" id="PR01411">
    <property type="entry name" value="CCMFBIOGNSIS"/>
</dbReference>
<proteinExistence type="inferred from homology"/>
<name>A0A0H2MVB6_9PROT</name>
<feature type="transmembrane region" description="Helical" evidence="11">
    <location>
        <begin position="394"/>
        <end position="413"/>
    </location>
</feature>
<dbReference type="InterPro" id="IPR032523">
    <property type="entry name" value="CcmF_C"/>
</dbReference>
<dbReference type="PATRIC" id="fig|1489064.4.peg.3082"/>
<dbReference type="STRING" id="1489064.WH96_09015"/>
<dbReference type="EMBL" id="LAQL01000006">
    <property type="protein sequence ID" value="KLN60640.1"/>
    <property type="molecule type" value="Genomic_DNA"/>
</dbReference>
<feature type="domain" description="Cytochrome c-type biogenesis protein CcmF C-terminal" evidence="13">
    <location>
        <begin position="315"/>
        <end position="640"/>
    </location>
</feature>
<feature type="transmembrane region" description="Helical" evidence="11">
    <location>
        <begin position="425"/>
        <end position="442"/>
    </location>
</feature>
<comment type="subcellular location">
    <subcellularLocation>
        <location evidence="1">Cell inner membrane</location>
        <topology evidence="1">Multi-pass membrane protein</topology>
    </subcellularLocation>
</comment>
<evidence type="ECO:0000313" key="15">
    <source>
        <dbReference type="Proteomes" id="UP000035444"/>
    </source>
</evidence>
<keyword evidence="4" id="KW-0997">Cell inner membrane</keyword>
<evidence type="ECO:0000256" key="3">
    <source>
        <dbReference type="ARBA" id="ARBA00022475"/>
    </source>
</evidence>
<comment type="similarity">
    <text evidence="2">Belongs to the CcmF/CycK/Ccl1/NrfE/CcsA family.</text>
</comment>
<keyword evidence="8 11" id="KW-0472">Membrane</keyword>
<organism evidence="14 15">
    <name type="scientific">Kiloniella spongiae</name>
    <dbReference type="NCBI Taxonomy" id="1489064"/>
    <lineage>
        <taxon>Bacteria</taxon>
        <taxon>Pseudomonadati</taxon>
        <taxon>Pseudomonadota</taxon>
        <taxon>Alphaproteobacteria</taxon>
        <taxon>Rhodospirillales</taxon>
        <taxon>Kiloniellaceae</taxon>
        <taxon>Kiloniella</taxon>
    </lineage>
</organism>
<feature type="transmembrane region" description="Helical" evidence="11">
    <location>
        <begin position="312"/>
        <end position="331"/>
    </location>
</feature>
<dbReference type="PANTHER" id="PTHR43653">
    <property type="entry name" value="CYTOCHROME C ASSEMBLY PROTEIN-RELATED"/>
    <property type="match status" value="1"/>
</dbReference>
<dbReference type="GO" id="GO:0017004">
    <property type="term" value="P:cytochrome complex assembly"/>
    <property type="evidence" value="ECO:0007669"/>
    <property type="project" value="UniProtKB-KW"/>
</dbReference>
<feature type="transmembrane region" description="Helical" evidence="11">
    <location>
        <begin position="6"/>
        <end position="26"/>
    </location>
</feature>
<feature type="transmembrane region" description="Helical" evidence="11">
    <location>
        <begin position="618"/>
        <end position="638"/>
    </location>
</feature>
<evidence type="ECO:0000256" key="8">
    <source>
        <dbReference type="ARBA" id="ARBA00023136"/>
    </source>
</evidence>
<evidence type="ECO:0000259" key="12">
    <source>
        <dbReference type="Pfam" id="PF01578"/>
    </source>
</evidence>
<dbReference type="GO" id="GO:0015232">
    <property type="term" value="F:heme transmembrane transporter activity"/>
    <property type="evidence" value="ECO:0007669"/>
    <property type="project" value="InterPro"/>
</dbReference>
<evidence type="ECO:0000256" key="5">
    <source>
        <dbReference type="ARBA" id="ARBA00022692"/>
    </source>
</evidence>
<dbReference type="RefSeq" id="WP_047763856.1">
    <property type="nucleotide sequence ID" value="NZ_LAQL01000006.1"/>
</dbReference>
<feature type="region of interest" description="Disordered" evidence="10">
    <location>
        <begin position="647"/>
        <end position="666"/>
    </location>
</feature>
<evidence type="ECO:0000256" key="1">
    <source>
        <dbReference type="ARBA" id="ARBA00004429"/>
    </source>
</evidence>
<comment type="caution">
    <text evidence="14">The sequence shown here is derived from an EMBL/GenBank/DDBJ whole genome shotgun (WGS) entry which is preliminary data.</text>
</comment>
<protein>
    <submittedName>
        <fullName evidence="14">Cytochrome C biogenesis protein CcmF</fullName>
    </submittedName>
</protein>
<feature type="transmembrane region" description="Helical" evidence="11">
    <location>
        <begin position="96"/>
        <end position="113"/>
    </location>
</feature>
<evidence type="ECO:0000259" key="13">
    <source>
        <dbReference type="Pfam" id="PF16327"/>
    </source>
</evidence>
<evidence type="ECO:0000313" key="14">
    <source>
        <dbReference type="EMBL" id="KLN60640.1"/>
    </source>
</evidence>
<feature type="domain" description="Cytochrome c assembly protein" evidence="12">
    <location>
        <begin position="89"/>
        <end position="296"/>
    </location>
</feature>
<feature type="transmembrane region" description="Helical" evidence="11">
    <location>
        <begin position="448"/>
        <end position="468"/>
    </location>
</feature>
<comment type="function">
    <text evidence="9">Required for the biogenesis of c-type cytochromes. Possible subunit of a heme lyase.</text>
</comment>
<dbReference type="NCBIfam" id="TIGR00353">
    <property type="entry name" value="nrfE"/>
    <property type="match status" value="1"/>
</dbReference>
<dbReference type="PRINTS" id="PR01410">
    <property type="entry name" value="CCBIOGENESIS"/>
</dbReference>
<evidence type="ECO:0000256" key="9">
    <source>
        <dbReference type="ARBA" id="ARBA00037230"/>
    </source>
</evidence>
<feature type="transmembrane region" description="Helical" evidence="11">
    <location>
        <begin position="352"/>
        <end position="374"/>
    </location>
</feature>
<keyword evidence="3" id="KW-1003">Cell membrane</keyword>
<keyword evidence="15" id="KW-1185">Reference proteome</keyword>
<feature type="transmembrane region" description="Helical" evidence="11">
    <location>
        <begin position="207"/>
        <end position="229"/>
    </location>
</feature>
<evidence type="ECO:0000256" key="6">
    <source>
        <dbReference type="ARBA" id="ARBA00022748"/>
    </source>
</evidence>
<feature type="transmembrane region" description="Helical" evidence="11">
    <location>
        <begin position="249"/>
        <end position="266"/>
    </location>
</feature>
<sequence length="666" mass="72292">MIAELGQFAIIMALLAAIAQSILPLIGAERLDSRLMAFGSQASLVQLLFVILAFGCLTQAYIVSDFTLVNVAENSHSTKPLLYKISGVWGNHEGSMLLWILILAVFGAAVAAFGRNLPVTLKARVLAVQAMIGVGFLTFLIFTSNPFTRLLVPPENGRDLNPLLQDPGLAFHPPMLYIGYVGFSVAFSFAIAALIEGKVDAAWARWVRPWTLTAWTFLTGGIALGSWWAYYELGWGGWWFWDPVENVSFMPWLMGTALLHSAIVVEKRNSLKVWTILLAILTFSLSLIGTFIVRSGLLTSVHAFAVNPERGIFILFLLAIAIGGSLALFAFRAPSLKAGGIFSPISREGGLLLNNLLLSTACATVFLGTLYPLFMEALGGGRVSIGPPFYNNTFVPVMVPLLLLVCVGPLLPWKRADLIGVLGRLKYAGLATILAILAAWYITEGGPLLAILGLGMAAWLLLGTLSEWADKIKLFRAPLATSWQRMVKLPGSAWGMTLAHGGLAIAVAGMISTSAWKVEDVAVLKPGETISVAGTDYRFDGVRELTGPNYQAVEGTFTVSQNGEFMAILKPEKRLYNVQKMPTTEAAIYSTFVGDYYAVIGDQVEDGGWTVRIYREPMVTWIWFGCTLMVLAGLLSLADRRLRVGAPAGKRKQGKRKQKSHQNAAA</sequence>
<feature type="transmembrane region" description="Helical" evidence="11">
    <location>
        <begin position="125"/>
        <end position="144"/>
    </location>
</feature>
<evidence type="ECO:0000256" key="4">
    <source>
        <dbReference type="ARBA" id="ARBA00022519"/>
    </source>
</evidence>
<keyword evidence="7 11" id="KW-1133">Transmembrane helix</keyword>
<keyword evidence="6" id="KW-0201">Cytochrome c-type biogenesis</keyword>
<dbReference type="AlphaFoldDB" id="A0A0H2MVB6"/>
<evidence type="ECO:0000256" key="7">
    <source>
        <dbReference type="ARBA" id="ARBA00022989"/>
    </source>
</evidence>
<feature type="transmembrane region" description="Helical" evidence="11">
    <location>
        <begin position="489"/>
        <end position="511"/>
    </location>
</feature>
<reference evidence="14 15" key="1">
    <citation type="submission" date="2015-03" db="EMBL/GenBank/DDBJ databases">
        <title>Genome Sequence of Kiloniella spongiae MEBiC09566, isolated from a marine sponge.</title>
        <authorList>
            <person name="Shao Z."/>
            <person name="Wang L."/>
            <person name="Li X."/>
        </authorList>
    </citation>
    <scope>NUCLEOTIDE SEQUENCE [LARGE SCALE GENOMIC DNA]</scope>
    <source>
        <strain evidence="14 15">MEBiC09566</strain>
    </source>
</reference>
<dbReference type="InterPro" id="IPR003568">
    <property type="entry name" value="Cyt_c_biogenesis_CcmF"/>
</dbReference>
<dbReference type="PANTHER" id="PTHR43653:SF1">
    <property type="entry name" value="CYTOCHROME C-TYPE BIOGENESIS PROTEIN CCMF"/>
    <property type="match status" value="1"/>
</dbReference>
<keyword evidence="5 11" id="KW-0812">Transmembrane</keyword>
<feature type="transmembrane region" description="Helical" evidence="11">
    <location>
        <begin position="38"/>
        <end position="62"/>
    </location>
</feature>
<dbReference type="InterPro" id="IPR003567">
    <property type="entry name" value="Cyt_c_biogenesis"/>
</dbReference>
<dbReference type="GO" id="GO:0020037">
    <property type="term" value="F:heme binding"/>
    <property type="evidence" value="ECO:0007669"/>
    <property type="project" value="InterPro"/>
</dbReference>
<evidence type="ECO:0000256" key="2">
    <source>
        <dbReference type="ARBA" id="ARBA00009186"/>
    </source>
</evidence>
<dbReference type="GO" id="GO:0005886">
    <property type="term" value="C:plasma membrane"/>
    <property type="evidence" value="ECO:0007669"/>
    <property type="project" value="UniProtKB-SubCell"/>
</dbReference>
<evidence type="ECO:0000256" key="11">
    <source>
        <dbReference type="SAM" id="Phobius"/>
    </source>
</evidence>
<dbReference type="OrthoDB" id="9761451at2"/>
<feature type="compositionally biased region" description="Basic residues" evidence="10">
    <location>
        <begin position="649"/>
        <end position="660"/>
    </location>
</feature>
<dbReference type="Pfam" id="PF01578">
    <property type="entry name" value="Cytochrom_C_asm"/>
    <property type="match status" value="1"/>
</dbReference>
<feature type="transmembrane region" description="Helical" evidence="11">
    <location>
        <begin position="273"/>
        <end position="292"/>
    </location>
</feature>
<dbReference type="Pfam" id="PF16327">
    <property type="entry name" value="CcmF_C"/>
    <property type="match status" value="1"/>
</dbReference>
<accession>A0A0H2MVB6</accession>
<dbReference type="Proteomes" id="UP000035444">
    <property type="component" value="Unassembled WGS sequence"/>
</dbReference>
<evidence type="ECO:0000256" key="10">
    <source>
        <dbReference type="SAM" id="MobiDB-lite"/>
    </source>
</evidence>